<dbReference type="EMBL" id="KQ964263">
    <property type="protein sequence ID" value="KXJ87288.1"/>
    <property type="molecule type" value="Genomic_DNA"/>
</dbReference>
<dbReference type="GO" id="GO:0016787">
    <property type="term" value="F:hydrolase activity"/>
    <property type="evidence" value="ECO:0007669"/>
    <property type="project" value="UniProtKB-KW"/>
</dbReference>
<keyword evidence="3" id="KW-1185">Reference proteome</keyword>
<dbReference type="InterPro" id="IPR000073">
    <property type="entry name" value="AB_hydrolase_1"/>
</dbReference>
<protein>
    <submittedName>
        <fullName evidence="2">Putative valacyclovir hydrolase</fullName>
    </submittedName>
</protein>
<gene>
    <name evidence="2" type="ORF">Micbo1qcDRAFT_167641</name>
</gene>
<organism evidence="2 3">
    <name type="scientific">Microdochium bolleyi</name>
    <dbReference type="NCBI Taxonomy" id="196109"/>
    <lineage>
        <taxon>Eukaryota</taxon>
        <taxon>Fungi</taxon>
        <taxon>Dikarya</taxon>
        <taxon>Ascomycota</taxon>
        <taxon>Pezizomycotina</taxon>
        <taxon>Sordariomycetes</taxon>
        <taxon>Xylariomycetidae</taxon>
        <taxon>Xylariales</taxon>
        <taxon>Microdochiaceae</taxon>
        <taxon>Microdochium</taxon>
    </lineage>
</organism>
<dbReference type="PANTHER" id="PTHR43194:SF2">
    <property type="entry name" value="PEROXISOMAL MEMBRANE PROTEIN LPX1"/>
    <property type="match status" value="1"/>
</dbReference>
<dbReference type="InterPro" id="IPR050228">
    <property type="entry name" value="Carboxylesterase_BioH"/>
</dbReference>
<name>A0A136IQW0_9PEZI</name>
<evidence type="ECO:0000313" key="3">
    <source>
        <dbReference type="Proteomes" id="UP000070501"/>
    </source>
</evidence>
<accession>A0A136IQW0</accession>
<reference evidence="3" key="1">
    <citation type="submission" date="2016-02" db="EMBL/GenBank/DDBJ databases">
        <title>Draft genome sequence of Microdochium bolleyi, a fungal endophyte of beachgrass.</title>
        <authorList>
            <consortium name="DOE Joint Genome Institute"/>
            <person name="David A.S."/>
            <person name="May G."/>
            <person name="Haridas S."/>
            <person name="Lim J."/>
            <person name="Wang M."/>
            <person name="Labutti K."/>
            <person name="Lipzen A."/>
            <person name="Barry K."/>
            <person name="Grigoriev I.V."/>
        </authorList>
    </citation>
    <scope>NUCLEOTIDE SEQUENCE [LARGE SCALE GENOMIC DNA]</scope>
    <source>
        <strain evidence="3">J235TASD1</strain>
    </source>
</reference>
<dbReference type="InParanoid" id="A0A136IQW0"/>
<evidence type="ECO:0000259" key="1">
    <source>
        <dbReference type="Pfam" id="PF00561"/>
    </source>
</evidence>
<dbReference type="AlphaFoldDB" id="A0A136IQW0"/>
<sequence length="337" mass="35721">MPAPSRTELVVLPRPGTAAVDGDSSPIAGPLQSDFTTAFGSLLPAAQYITTPKGRFAYYDLPPSPTASETTLTPASVQRVLLIHGVQTPALGLHPLATDLRAAFPATHFVLFDLWGHGLSDTPRVQHVPELFLEQVDTLLDHLSWPSAHLVGYSLGSTIAAGYTATRTVRVESVVYVAPAGLFGVKDFSADQQVLLRGDAGEGEVDELATRDFVMSFLEGGELVVPADAAERIAKGEVVAEAVRDWEMKNHPGHAGSVVAIVRDGGVMDREETFRQASASGKAMLAVLGEKDDITSLEKVRNVGVEAVVVVNGAGHGVVRLQAGEVARAIGQFWTRS</sequence>
<dbReference type="Gene3D" id="3.40.50.1820">
    <property type="entry name" value="alpha/beta hydrolase"/>
    <property type="match status" value="1"/>
</dbReference>
<dbReference type="OrthoDB" id="408373at2759"/>
<dbReference type="PANTHER" id="PTHR43194">
    <property type="entry name" value="HYDROLASE ALPHA/BETA FOLD FAMILY"/>
    <property type="match status" value="1"/>
</dbReference>
<dbReference type="Pfam" id="PF00561">
    <property type="entry name" value="Abhydrolase_1"/>
    <property type="match status" value="1"/>
</dbReference>
<feature type="domain" description="AB hydrolase-1" evidence="1">
    <location>
        <begin position="81"/>
        <end position="179"/>
    </location>
</feature>
<proteinExistence type="predicted"/>
<dbReference type="Proteomes" id="UP000070501">
    <property type="component" value="Unassembled WGS sequence"/>
</dbReference>
<dbReference type="InterPro" id="IPR029058">
    <property type="entry name" value="AB_hydrolase_fold"/>
</dbReference>
<dbReference type="SUPFAM" id="SSF53474">
    <property type="entry name" value="alpha/beta-Hydrolases"/>
    <property type="match status" value="1"/>
</dbReference>
<evidence type="ECO:0000313" key="2">
    <source>
        <dbReference type="EMBL" id="KXJ87288.1"/>
    </source>
</evidence>
<keyword evidence="2" id="KW-0378">Hydrolase</keyword>
<dbReference type="STRING" id="196109.A0A136IQW0"/>